<dbReference type="GO" id="GO:0005886">
    <property type="term" value="C:plasma membrane"/>
    <property type="evidence" value="ECO:0007669"/>
    <property type="project" value="UniProtKB-SubCell"/>
</dbReference>
<dbReference type="Pfam" id="PF00005">
    <property type="entry name" value="ABC_tran"/>
    <property type="match status" value="1"/>
</dbReference>
<feature type="transmembrane region" description="Helical" evidence="9">
    <location>
        <begin position="83"/>
        <end position="107"/>
    </location>
</feature>
<evidence type="ECO:0000256" key="9">
    <source>
        <dbReference type="SAM" id="Phobius"/>
    </source>
</evidence>
<dbReference type="InterPro" id="IPR003593">
    <property type="entry name" value="AAA+_ATPase"/>
</dbReference>
<dbReference type="GO" id="GO:0005524">
    <property type="term" value="F:ATP binding"/>
    <property type="evidence" value="ECO:0007669"/>
    <property type="project" value="UniProtKB-KW"/>
</dbReference>
<dbReference type="EMBL" id="ADVR01000082">
    <property type="protein sequence ID" value="EFO80168.1"/>
    <property type="molecule type" value="Genomic_DNA"/>
</dbReference>
<dbReference type="PROSITE" id="PS50929">
    <property type="entry name" value="ABC_TM1F"/>
    <property type="match status" value="1"/>
</dbReference>
<evidence type="ECO:0000259" key="10">
    <source>
        <dbReference type="PROSITE" id="PS50893"/>
    </source>
</evidence>
<dbReference type="Proteomes" id="UP000054010">
    <property type="component" value="Unassembled WGS sequence"/>
</dbReference>
<dbReference type="AlphaFoldDB" id="E1IF69"/>
<dbReference type="InterPro" id="IPR011527">
    <property type="entry name" value="ABC1_TM_dom"/>
</dbReference>
<dbReference type="PROSITE" id="PS50893">
    <property type="entry name" value="ABC_TRANSPORTER_2"/>
    <property type="match status" value="1"/>
</dbReference>
<keyword evidence="8 9" id="KW-0472">Membrane</keyword>
<proteinExistence type="predicted"/>
<dbReference type="SMART" id="SM00382">
    <property type="entry name" value="AAA"/>
    <property type="match status" value="1"/>
</dbReference>
<dbReference type="SUPFAM" id="SSF90123">
    <property type="entry name" value="ABC transporter transmembrane region"/>
    <property type="match status" value="1"/>
</dbReference>
<reference evidence="12 13" key="1">
    <citation type="journal article" date="2011" name="J. Bacteriol.">
        <title>Draft genome sequence of the anoxygenic filamentous phototrophic bacterium Oscillochloris trichoides subsp. DG-6.</title>
        <authorList>
            <person name="Kuznetsov B.B."/>
            <person name="Ivanovsky R.N."/>
            <person name="Keppen O.I."/>
            <person name="Sukhacheva M.V."/>
            <person name="Bumazhkin B.K."/>
            <person name="Patutina E.O."/>
            <person name="Beletsky A.V."/>
            <person name="Mardanov A.V."/>
            <person name="Baslerov R.V."/>
            <person name="Panteleeva A.N."/>
            <person name="Kolganova T.V."/>
            <person name="Ravin N.V."/>
            <person name="Skryabin K.G."/>
        </authorList>
    </citation>
    <scope>NUCLEOTIDE SEQUENCE [LARGE SCALE GENOMIC DNA]</scope>
    <source>
        <strain evidence="12 13">DG-6</strain>
    </source>
</reference>
<dbReference type="eggNOG" id="COG1132">
    <property type="taxonomic scope" value="Bacteria"/>
</dbReference>
<dbReference type="STRING" id="765420.OSCT_1970"/>
<evidence type="ECO:0000256" key="1">
    <source>
        <dbReference type="ARBA" id="ARBA00004651"/>
    </source>
</evidence>
<feature type="transmembrane region" description="Helical" evidence="9">
    <location>
        <begin position="187"/>
        <end position="205"/>
    </location>
</feature>
<feature type="transmembrane region" description="Helical" evidence="9">
    <location>
        <begin position="301"/>
        <end position="318"/>
    </location>
</feature>
<dbReference type="GO" id="GO:0016887">
    <property type="term" value="F:ATP hydrolysis activity"/>
    <property type="evidence" value="ECO:0007669"/>
    <property type="project" value="InterPro"/>
</dbReference>
<evidence type="ECO:0000256" key="5">
    <source>
        <dbReference type="ARBA" id="ARBA00022741"/>
    </source>
</evidence>
<keyword evidence="4 9" id="KW-0812">Transmembrane</keyword>
<dbReference type="FunFam" id="3.40.50.300:FF:000287">
    <property type="entry name" value="Multidrug ABC transporter ATP-binding protein"/>
    <property type="match status" value="1"/>
</dbReference>
<dbReference type="FunFam" id="1.20.1560.10:FF:000011">
    <property type="entry name" value="Multidrug ABC transporter ATP-binding protein"/>
    <property type="match status" value="1"/>
</dbReference>
<dbReference type="InterPro" id="IPR003439">
    <property type="entry name" value="ABC_transporter-like_ATP-bd"/>
</dbReference>
<evidence type="ECO:0000313" key="13">
    <source>
        <dbReference type="Proteomes" id="UP000054010"/>
    </source>
</evidence>
<name>E1IF69_9CHLR</name>
<evidence type="ECO:0000256" key="7">
    <source>
        <dbReference type="ARBA" id="ARBA00022989"/>
    </source>
</evidence>
<dbReference type="CDD" id="cd18547">
    <property type="entry name" value="ABC_6TM_Tm288_like"/>
    <property type="match status" value="1"/>
</dbReference>
<keyword evidence="6" id="KW-0067">ATP-binding</keyword>
<dbReference type="InterPro" id="IPR027417">
    <property type="entry name" value="P-loop_NTPase"/>
</dbReference>
<feature type="transmembrane region" description="Helical" evidence="9">
    <location>
        <begin position="26"/>
        <end position="51"/>
    </location>
</feature>
<accession>E1IF69</accession>
<keyword evidence="7 9" id="KW-1133">Transmembrane helix</keyword>
<dbReference type="HOGENOM" id="CLU_000604_84_4_0"/>
<dbReference type="PANTHER" id="PTHR43394">
    <property type="entry name" value="ATP-DEPENDENT PERMEASE MDL1, MITOCHONDRIAL"/>
    <property type="match status" value="1"/>
</dbReference>
<organism evidence="12 13">
    <name type="scientific">Oscillochloris trichoides DG-6</name>
    <dbReference type="NCBI Taxonomy" id="765420"/>
    <lineage>
        <taxon>Bacteria</taxon>
        <taxon>Bacillati</taxon>
        <taxon>Chloroflexota</taxon>
        <taxon>Chloroflexia</taxon>
        <taxon>Chloroflexales</taxon>
        <taxon>Chloroflexineae</taxon>
        <taxon>Oscillochloridaceae</taxon>
        <taxon>Oscillochloris</taxon>
    </lineage>
</organism>
<feature type="transmembrane region" description="Helical" evidence="9">
    <location>
        <begin position="277"/>
        <end position="295"/>
    </location>
</feature>
<dbReference type="InterPro" id="IPR017871">
    <property type="entry name" value="ABC_transporter-like_CS"/>
</dbReference>
<protein>
    <submittedName>
        <fullName evidence="12">ABC transporter related protein</fullName>
    </submittedName>
</protein>
<evidence type="ECO:0000256" key="8">
    <source>
        <dbReference type="ARBA" id="ARBA00023136"/>
    </source>
</evidence>
<keyword evidence="5" id="KW-0547">Nucleotide-binding</keyword>
<evidence type="ECO:0000256" key="2">
    <source>
        <dbReference type="ARBA" id="ARBA00022448"/>
    </source>
</evidence>
<dbReference type="Pfam" id="PF00664">
    <property type="entry name" value="ABC_membrane"/>
    <property type="match status" value="1"/>
</dbReference>
<evidence type="ECO:0000256" key="6">
    <source>
        <dbReference type="ARBA" id="ARBA00022840"/>
    </source>
</evidence>
<dbReference type="PROSITE" id="PS00211">
    <property type="entry name" value="ABC_TRANSPORTER_1"/>
    <property type="match status" value="1"/>
</dbReference>
<comment type="caution">
    <text evidence="12">The sequence shown here is derived from an EMBL/GenBank/DDBJ whole genome shotgun (WGS) entry which is preliminary data.</text>
</comment>
<feature type="transmembrane region" description="Helical" evidence="9">
    <location>
        <begin position="158"/>
        <end position="181"/>
    </location>
</feature>
<keyword evidence="2" id="KW-0813">Transport</keyword>
<dbReference type="PANTHER" id="PTHR43394:SF1">
    <property type="entry name" value="ATP-BINDING CASSETTE SUB-FAMILY B MEMBER 10, MITOCHONDRIAL"/>
    <property type="match status" value="1"/>
</dbReference>
<sequence length="620" mass="68344">MLNTETSKPKHALATLARFWYYFKPYWFALVATVVLIVVSTVLQVVAPLLIGQAVDCYLLPHPEACWYATVQPNAEIAARTGALGWLTLILTLVFVIGSFMQGLAFYSMNWAGQYALRAIRKDTFDQIHRLSLGFYARNEAGNIMSRITSDTDTIQQVLGFALLSVVAGILQVVFTIIAMLAANVPYALISLTVVPAMAWATIYFSNQARKAFRATRQQMGSVNAGLQESIAGVREVQAFNREQESIEQFRRTNAANRDANVRAASYTSALNPVLEALGYVAIALVVVVGAMSALRNQPLFGTSVISLGTIVIFIQFVQRFNQPIQQIATLWTNLQSAVAGGERIFELLDEPPEIKDRPAARELPTIRGHVAFEQVCAEYLPGQPVLRGVDFVAQPGQVVAIVGPTGAGKSTIINMIPRFYDVSHGRVLIDGVDVREVTSASLRRQIGIVLQDSFLFADTVLHNIRYGRLEATDDEVIAAAKLASADGFIERLPQGYQTVLGERGSGLSQGQRQLIAIARAALANPRILILDEATSSVDTRTERLIQKAFDQLLQGRTSFVIAHRLSTIRNADLVLMVRDGQIVERGTHTELLAQRGAYYELYMSQFRREEEAEQHAAKE</sequence>
<comment type="subcellular location">
    <subcellularLocation>
        <location evidence="1">Cell membrane</location>
        <topology evidence="1">Multi-pass membrane protein</topology>
    </subcellularLocation>
</comment>
<dbReference type="Gene3D" id="1.20.1560.10">
    <property type="entry name" value="ABC transporter type 1, transmembrane domain"/>
    <property type="match status" value="1"/>
</dbReference>
<dbReference type="GO" id="GO:0015421">
    <property type="term" value="F:ABC-type oligopeptide transporter activity"/>
    <property type="evidence" value="ECO:0007669"/>
    <property type="project" value="TreeGrafter"/>
</dbReference>
<feature type="domain" description="ABC transmembrane type-1" evidence="11">
    <location>
        <begin position="31"/>
        <end position="337"/>
    </location>
</feature>
<dbReference type="InterPro" id="IPR036640">
    <property type="entry name" value="ABC1_TM_sf"/>
</dbReference>
<dbReference type="Gene3D" id="3.40.50.300">
    <property type="entry name" value="P-loop containing nucleotide triphosphate hydrolases"/>
    <property type="match status" value="1"/>
</dbReference>
<keyword evidence="13" id="KW-1185">Reference proteome</keyword>
<evidence type="ECO:0000256" key="4">
    <source>
        <dbReference type="ARBA" id="ARBA00022692"/>
    </source>
</evidence>
<evidence type="ECO:0000313" key="12">
    <source>
        <dbReference type="EMBL" id="EFO80168.1"/>
    </source>
</evidence>
<evidence type="ECO:0000256" key="3">
    <source>
        <dbReference type="ARBA" id="ARBA00022475"/>
    </source>
</evidence>
<dbReference type="InterPro" id="IPR039421">
    <property type="entry name" value="Type_1_exporter"/>
</dbReference>
<dbReference type="SUPFAM" id="SSF52540">
    <property type="entry name" value="P-loop containing nucleoside triphosphate hydrolases"/>
    <property type="match status" value="1"/>
</dbReference>
<evidence type="ECO:0000259" key="11">
    <source>
        <dbReference type="PROSITE" id="PS50929"/>
    </source>
</evidence>
<gene>
    <name evidence="12" type="ORF">OSCT_1970</name>
</gene>
<keyword evidence="3" id="KW-1003">Cell membrane</keyword>
<feature type="domain" description="ABC transporter" evidence="10">
    <location>
        <begin position="371"/>
        <end position="605"/>
    </location>
</feature>